<reference evidence="1 2" key="1">
    <citation type="submission" date="2017-11" db="EMBL/GenBank/DDBJ databases">
        <title>Genome sequencing of Prevotella intermedia KCOM 1101.</title>
        <authorList>
            <person name="Kook J.-K."/>
            <person name="Park S.-N."/>
            <person name="Lim Y.K."/>
        </authorList>
    </citation>
    <scope>NUCLEOTIDE SEQUENCE [LARGE SCALE GENOMIC DNA]</scope>
    <source>
        <strain evidence="1 2">KCOM 1101</strain>
    </source>
</reference>
<evidence type="ECO:0000313" key="2">
    <source>
        <dbReference type="Proteomes" id="UP000229111"/>
    </source>
</evidence>
<sequence>MLKRLQIIGKGKGKDKKNAAKPHCYIGLAALKVRIYNRYTENEKRICQDRSFWHILFYI</sequence>
<comment type="caution">
    <text evidence="1">The sequence shown here is derived from an EMBL/GenBank/DDBJ whole genome shotgun (WGS) entry which is preliminary data.</text>
</comment>
<protein>
    <submittedName>
        <fullName evidence="1">Uncharacterized protein</fullName>
    </submittedName>
</protein>
<evidence type="ECO:0000313" key="1">
    <source>
        <dbReference type="EMBL" id="PIK18171.1"/>
    </source>
</evidence>
<organism evidence="1 2">
    <name type="scientific">Prevotella intermedia</name>
    <dbReference type="NCBI Taxonomy" id="28131"/>
    <lineage>
        <taxon>Bacteria</taxon>
        <taxon>Pseudomonadati</taxon>
        <taxon>Bacteroidota</taxon>
        <taxon>Bacteroidia</taxon>
        <taxon>Bacteroidales</taxon>
        <taxon>Prevotellaceae</taxon>
        <taxon>Prevotella</taxon>
    </lineage>
</organism>
<dbReference type="AlphaFoldDB" id="A0AAJ3RK52"/>
<accession>A0AAJ3RK52</accession>
<dbReference type="Proteomes" id="UP000229111">
    <property type="component" value="Unassembled WGS sequence"/>
</dbReference>
<gene>
    <name evidence="1" type="ORF">CTI16_03185</name>
</gene>
<name>A0AAJ3RK52_PREIN</name>
<proteinExistence type="predicted"/>
<dbReference type="EMBL" id="PEKM01000001">
    <property type="protein sequence ID" value="PIK18171.1"/>
    <property type="molecule type" value="Genomic_DNA"/>
</dbReference>